<evidence type="ECO:0000313" key="1">
    <source>
        <dbReference type="EMBL" id="QNM05110.1"/>
    </source>
</evidence>
<accession>A0A7G9G2S8</accession>
<proteinExistence type="predicted"/>
<dbReference type="KEGG" id="qdo:H9Q78_11740"/>
<protein>
    <submittedName>
        <fullName evidence="1">Uncharacterized protein</fullName>
    </submittedName>
</protein>
<dbReference type="RefSeq" id="WP_249301917.1">
    <property type="nucleotide sequence ID" value="NZ_CP060634.1"/>
</dbReference>
<name>A0A7G9G2S8_9FIRM</name>
<dbReference type="Proteomes" id="UP000515823">
    <property type="component" value="Chromosome"/>
</dbReference>
<sequence>MENYELQAWLWPQKGKETQVKNWEEGSLLTILRRYDTISEWELVEITGSGGGIVPCDVQTAASILDWLDEGAHVTCTLLKKEENGRILVSFEKDSW</sequence>
<reference evidence="1 2" key="1">
    <citation type="submission" date="2020-08" db="EMBL/GenBank/DDBJ databases">
        <authorList>
            <person name="Liu C."/>
            <person name="Sun Q."/>
        </authorList>
    </citation>
    <scope>NUCLEOTIDE SEQUENCE [LARGE SCALE GENOMIC DNA]</scope>
    <source>
        <strain evidence="1 2">NSJ-38</strain>
    </source>
</reference>
<evidence type="ECO:0000313" key="2">
    <source>
        <dbReference type="Proteomes" id="UP000515823"/>
    </source>
</evidence>
<dbReference type="EMBL" id="CP060634">
    <property type="protein sequence ID" value="QNM05110.1"/>
    <property type="molecule type" value="Genomic_DNA"/>
</dbReference>
<dbReference type="AlphaFoldDB" id="A0A7G9G2S8"/>
<gene>
    <name evidence="1" type="ORF">H9Q78_11740</name>
</gene>
<keyword evidence="2" id="KW-1185">Reference proteome</keyword>
<organism evidence="1 2">
    <name type="scientific">Qiania dongpingensis</name>
    <dbReference type="NCBI Taxonomy" id="2763669"/>
    <lineage>
        <taxon>Bacteria</taxon>
        <taxon>Bacillati</taxon>
        <taxon>Bacillota</taxon>
        <taxon>Clostridia</taxon>
        <taxon>Lachnospirales</taxon>
        <taxon>Lachnospiraceae</taxon>
        <taxon>Qiania</taxon>
    </lineage>
</organism>